<name>A0ABS1UUX4_9ACTN</name>
<reference evidence="1 2" key="1">
    <citation type="submission" date="2021-01" db="EMBL/GenBank/DDBJ databases">
        <title>Genome sequencing of Micromonospora fiedleri MG-37.</title>
        <authorList>
            <person name="Moreland P.E.J."/>
            <person name="Stach J.E.M."/>
        </authorList>
    </citation>
    <scope>NUCLEOTIDE SEQUENCE [LARGE SCALE GENOMIC DNA]</scope>
    <source>
        <strain evidence="1 2">MG-37</strain>
    </source>
</reference>
<gene>
    <name evidence="1" type="ORF">JMF97_28825</name>
</gene>
<evidence type="ECO:0000313" key="2">
    <source>
        <dbReference type="Proteomes" id="UP000661193"/>
    </source>
</evidence>
<sequence>MVGTINHNAACIHMRLGRRLAVVAFMNGGSNGHQFIIRGLRVVWQSVTVFVGGHDHLKGSADCQNFSSEYLVRTIGQAR</sequence>
<protein>
    <submittedName>
        <fullName evidence="1">Uncharacterized protein</fullName>
    </submittedName>
</protein>
<keyword evidence="2" id="KW-1185">Reference proteome</keyword>
<proteinExistence type="predicted"/>
<dbReference type="EMBL" id="JAETXL010000015">
    <property type="protein sequence ID" value="MBL6280173.1"/>
    <property type="molecule type" value="Genomic_DNA"/>
</dbReference>
<dbReference type="RefSeq" id="WP_203224401.1">
    <property type="nucleotide sequence ID" value="NZ_JAETXL010000015.1"/>
</dbReference>
<organism evidence="1 2">
    <name type="scientific">Micromonospora fiedleri</name>
    <dbReference type="NCBI Taxonomy" id="1157498"/>
    <lineage>
        <taxon>Bacteria</taxon>
        <taxon>Bacillati</taxon>
        <taxon>Actinomycetota</taxon>
        <taxon>Actinomycetes</taxon>
        <taxon>Micromonosporales</taxon>
        <taxon>Micromonosporaceae</taxon>
        <taxon>Micromonospora</taxon>
    </lineage>
</organism>
<accession>A0ABS1UUX4</accession>
<dbReference type="Proteomes" id="UP000661193">
    <property type="component" value="Unassembled WGS sequence"/>
</dbReference>
<evidence type="ECO:0000313" key="1">
    <source>
        <dbReference type="EMBL" id="MBL6280173.1"/>
    </source>
</evidence>
<comment type="caution">
    <text evidence="1">The sequence shown here is derived from an EMBL/GenBank/DDBJ whole genome shotgun (WGS) entry which is preliminary data.</text>
</comment>